<name>A0A6A5G468_CAERE</name>
<comment type="subcellular location">
    <subcellularLocation>
        <location evidence="1 2 3">Nucleus</location>
    </subcellularLocation>
</comment>
<comment type="caution">
    <text evidence="6">The sequence shown here is derived from an EMBL/GenBank/DDBJ whole genome shotgun (WGS) entry which is preliminary data.</text>
</comment>
<dbReference type="KEGG" id="crq:GCK72_025989"/>
<dbReference type="SMART" id="SM00389">
    <property type="entry name" value="HOX"/>
    <property type="match status" value="1"/>
</dbReference>
<gene>
    <name evidence="6" type="ORF">GCK72_025989</name>
</gene>
<dbReference type="GO" id="GO:0003677">
    <property type="term" value="F:DNA binding"/>
    <property type="evidence" value="ECO:0007669"/>
    <property type="project" value="UniProtKB-UniRule"/>
</dbReference>
<dbReference type="RefSeq" id="XP_053580163.1">
    <property type="nucleotide sequence ID" value="XM_053736597.1"/>
</dbReference>
<dbReference type="InterPro" id="IPR009057">
    <property type="entry name" value="Homeodomain-like_sf"/>
</dbReference>
<dbReference type="EMBL" id="WUAV01000006">
    <property type="protein sequence ID" value="KAF1749521.1"/>
    <property type="molecule type" value="Genomic_DNA"/>
</dbReference>
<evidence type="ECO:0000256" key="1">
    <source>
        <dbReference type="ARBA" id="ARBA00004123"/>
    </source>
</evidence>
<dbReference type="Gene3D" id="1.10.10.60">
    <property type="entry name" value="Homeodomain-like"/>
    <property type="match status" value="1"/>
</dbReference>
<dbReference type="CDD" id="cd00086">
    <property type="entry name" value="homeodomain"/>
    <property type="match status" value="1"/>
</dbReference>
<sequence length="142" mass="16958">MEHFYVRKIDTFTQAQDRWLRNWYIEKKNPNRDDLEYYASQLDVPTEQIASWFQYQNQKPDEKKQNQIMRCIESLPTPREWKSSPKAVNQNKARDKRRQAKPKSTLISQQSAYERITAYAKSRAAGECLELDTFAVERTMSM</sequence>
<dbReference type="CTD" id="78777991"/>
<keyword evidence="2 3" id="KW-0371">Homeobox</keyword>
<evidence type="ECO:0000256" key="3">
    <source>
        <dbReference type="RuleBase" id="RU000682"/>
    </source>
</evidence>
<dbReference type="Pfam" id="PF00046">
    <property type="entry name" value="Homeodomain"/>
    <property type="match status" value="1"/>
</dbReference>
<dbReference type="PROSITE" id="PS50071">
    <property type="entry name" value="HOMEOBOX_2"/>
    <property type="match status" value="1"/>
</dbReference>
<proteinExistence type="predicted"/>
<feature type="DNA-binding region" description="Homeobox" evidence="2">
    <location>
        <begin position="9"/>
        <end position="64"/>
    </location>
</feature>
<dbReference type="AlphaFoldDB" id="A0A6A5G468"/>
<dbReference type="InterPro" id="IPR001356">
    <property type="entry name" value="HD"/>
</dbReference>
<feature type="region of interest" description="Disordered" evidence="4">
    <location>
        <begin position="78"/>
        <end position="108"/>
    </location>
</feature>
<evidence type="ECO:0000259" key="5">
    <source>
        <dbReference type="PROSITE" id="PS50071"/>
    </source>
</evidence>
<reference evidence="6 7" key="1">
    <citation type="submission" date="2019-12" db="EMBL/GenBank/DDBJ databases">
        <title>Chromosome-level assembly of the Caenorhabditis remanei genome.</title>
        <authorList>
            <person name="Teterina A.A."/>
            <person name="Willis J.H."/>
            <person name="Phillips P.C."/>
        </authorList>
    </citation>
    <scope>NUCLEOTIDE SEQUENCE [LARGE SCALE GENOMIC DNA]</scope>
    <source>
        <strain evidence="6 7">PX506</strain>
        <tissue evidence="6">Whole organism</tissue>
    </source>
</reference>
<dbReference type="Proteomes" id="UP000483820">
    <property type="component" value="Chromosome X"/>
</dbReference>
<dbReference type="SUPFAM" id="SSF46689">
    <property type="entry name" value="Homeodomain-like"/>
    <property type="match status" value="1"/>
</dbReference>
<evidence type="ECO:0000313" key="7">
    <source>
        <dbReference type="Proteomes" id="UP000483820"/>
    </source>
</evidence>
<evidence type="ECO:0000313" key="6">
    <source>
        <dbReference type="EMBL" id="KAF1749521.1"/>
    </source>
</evidence>
<feature type="domain" description="Homeobox" evidence="5">
    <location>
        <begin position="7"/>
        <end position="63"/>
    </location>
</feature>
<keyword evidence="2 3" id="KW-0539">Nucleus</keyword>
<dbReference type="GO" id="GO:0005634">
    <property type="term" value="C:nucleus"/>
    <property type="evidence" value="ECO:0007669"/>
    <property type="project" value="UniProtKB-SubCell"/>
</dbReference>
<organism evidence="6 7">
    <name type="scientific">Caenorhabditis remanei</name>
    <name type="common">Caenorhabditis vulgaris</name>
    <dbReference type="NCBI Taxonomy" id="31234"/>
    <lineage>
        <taxon>Eukaryota</taxon>
        <taxon>Metazoa</taxon>
        <taxon>Ecdysozoa</taxon>
        <taxon>Nematoda</taxon>
        <taxon>Chromadorea</taxon>
        <taxon>Rhabditida</taxon>
        <taxon>Rhabditina</taxon>
        <taxon>Rhabditomorpha</taxon>
        <taxon>Rhabditoidea</taxon>
        <taxon>Rhabditidae</taxon>
        <taxon>Peloderinae</taxon>
        <taxon>Caenorhabditis</taxon>
    </lineage>
</organism>
<accession>A0A6A5G468</accession>
<evidence type="ECO:0000256" key="2">
    <source>
        <dbReference type="PROSITE-ProRule" id="PRU00108"/>
    </source>
</evidence>
<keyword evidence="2 3" id="KW-0238">DNA-binding</keyword>
<protein>
    <recommendedName>
        <fullName evidence="5">Homeobox domain-containing protein</fullName>
    </recommendedName>
</protein>
<evidence type="ECO:0000256" key="4">
    <source>
        <dbReference type="SAM" id="MobiDB-lite"/>
    </source>
</evidence>
<dbReference type="GeneID" id="78777991"/>